<evidence type="ECO:0000313" key="3">
    <source>
        <dbReference type="Proteomes" id="UP000708208"/>
    </source>
</evidence>
<feature type="region of interest" description="Disordered" evidence="1">
    <location>
        <begin position="17"/>
        <end position="51"/>
    </location>
</feature>
<dbReference type="AlphaFoldDB" id="A0A8J2KHN0"/>
<gene>
    <name evidence="2" type="ORF">AFUS01_LOCUS24850</name>
</gene>
<feature type="non-terminal residue" evidence="2">
    <location>
        <position position="1"/>
    </location>
</feature>
<dbReference type="EMBL" id="CAJVCH010314130">
    <property type="protein sequence ID" value="CAG7786276.1"/>
    <property type="molecule type" value="Genomic_DNA"/>
</dbReference>
<protein>
    <submittedName>
        <fullName evidence="2">Uncharacterized protein</fullName>
    </submittedName>
</protein>
<dbReference type="Proteomes" id="UP000708208">
    <property type="component" value="Unassembled WGS sequence"/>
</dbReference>
<organism evidence="2 3">
    <name type="scientific">Allacma fusca</name>
    <dbReference type="NCBI Taxonomy" id="39272"/>
    <lineage>
        <taxon>Eukaryota</taxon>
        <taxon>Metazoa</taxon>
        <taxon>Ecdysozoa</taxon>
        <taxon>Arthropoda</taxon>
        <taxon>Hexapoda</taxon>
        <taxon>Collembola</taxon>
        <taxon>Symphypleona</taxon>
        <taxon>Sminthuridae</taxon>
        <taxon>Allacma</taxon>
    </lineage>
</organism>
<accession>A0A8J2KHN0</accession>
<keyword evidence="3" id="KW-1185">Reference proteome</keyword>
<proteinExistence type="predicted"/>
<comment type="caution">
    <text evidence="2">The sequence shown here is derived from an EMBL/GenBank/DDBJ whole genome shotgun (WGS) entry which is preliminary data.</text>
</comment>
<name>A0A8J2KHN0_9HEXA</name>
<sequence>KYSKSLGGVPSFDVSVVQSQAEQEHLSRSGSEGDIGSDTGTSENENCNHETHGTLGIAKSVKSAQTLSRHSSPKRGLEFLNKEKISIGETLSTFLDMSSQLRAMNACLRQLESELVQLFQSPGGCSRCEVHVDITQLLDVTFDMCEITLSMDDRGNAVENSRFSKASCITLILGHRPPQKFYNTKRLFYVESVFPRIEVPGGLRGDAPYNIIICN</sequence>
<evidence type="ECO:0000256" key="1">
    <source>
        <dbReference type="SAM" id="MobiDB-lite"/>
    </source>
</evidence>
<evidence type="ECO:0000313" key="2">
    <source>
        <dbReference type="EMBL" id="CAG7786276.1"/>
    </source>
</evidence>
<reference evidence="2" key="1">
    <citation type="submission" date="2021-06" db="EMBL/GenBank/DDBJ databases">
        <authorList>
            <person name="Hodson N. C."/>
            <person name="Mongue J. A."/>
            <person name="Jaron S. K."/>
        </authorList>
    </citation>
    <scope>NUCLEOTIDE SEQUENCE</scope>
</reference>